<comment type="caution">
    <text evidence="2">The sequence shown here is derived from an EMBL/GenBank/DDBJ whole genome shotgun (WGS) entry which is preliminary data.</text>
</comment>
<evidence type="ECO:0000256" key="1">
    <source>
        <dbReference type="SAM" id="SignalP"/>
    </source>
</evidence>
<dbReference type="RefSeq" id="WP_172109362.1">
    <property type="nucleotide sequence ID" value="NZ_JABFDM010000013.1"/>
</dbReference>
<organism evidence="2 3">
    <name type="scientific">Bradyrhizobium aeschynomenes</name>
    <dbReference type="NCBI Taxonomy" id="2734909"/>
    <lineage>
        <taxon>Bacteria</taxon>
        <taxon>Pseudomonadati</taxon>
        <taxon>Pseudomonadota</taxon>
        <taxon>Alphaproteobacteria</taxon>
        <taxon>Hyphomicrobiales</taxon>
        <taxon>Nitrobacteraceae</taxon>
        <taxon>Bradyrhizobium</taxon>
    </lineage>
</organism>
<proteinExistence type="predicted"/>
<dbReference type="Proteomes" id="UP000886476">
    <property type="component" value="Unassembled WGS sequence"/>
</dbReference>
<sequence length="80" mass="8720">MKKLAIAILFTLTVAAVPAAHAQRQPTDEERAACQADYDKFCLGLIPGGGRIIACLTRNYAQLAFSCKKMLDSYKAEAKE</sequence>
<name>A0ABX2C982_9BRAD</name>
<reference evidence="2" key="1">
    <citation type="submission" date="2020-05" db="EMBL/GenBank/DDBJ databases">
        <title>Nod-independent and nitrogen-fixing Bradyrhizobium aeschynomene sp. nov. isolated from nodules of Aeschynomene indica.</title>
        <authorList>
            <person name="Zhang Z."/>
        </authorList>
    </citation>
    <scope>NUCLEOTIDE SEQUENCE</scope>
    <source>
        <strain evidence="2">83012</strain>
    </source>
</reference>
<dbReference type="EMBL" id="JABFDN010000001">
    <property type="protein sequence ID" value="NPU64303.1"/>
    <property type="molecule type" value="Genomic_DNA"/>
</dbReference>
<evidence type="ECO:0000313" key="2">
    <source>
        <dbReference type="EMBL" id="NPU64303.1"/>
    </source>
</evidence>
<evidence type="ECO:0000313" key="3">
    <source>
        <dbReference type="Proteomes" id="UP000886476"/>
    </source>
</evidence>
<gene>
    <name evidence="2" type="ORF">HL667_04770</name>
</gene>
<keyword evidence="1" id="KW-0732">Signal</keyword>
<feature type="chain" id="PRO_5045736030" evidence="1">
    <location>
        <begin position="23"/>
        <end position="80"/>
    </location>
</feature>
<keyword evidence="3" id="KW-1185">Reference proteome</keyword>
<feature type="signal peptide" evidence="1">
    <location>
        <begin position="1"/>
        <end position="22"/>
    </location>
</feature>
<accession>A0ABX2C982</accession>
<protein>
    <submittedName>
        <fullName evidence="2">Uncharacterized protein</fullName>
    </submittedName>
</protein>